<feature type="domain" description="YgjP-like metallopeptidase" evidence="1">
    <location>
        <begin position="94"/>
        <end position="150"/>
    </location>
</feature>
<dbReference type="RefSeq" id="WP_163111836.1">
    <property type="nucleotide sequence ID" value="NZ_JAAAWP010000005.1"/>
</dbReference>
<dbReference type="AlphaFoldDB" id="A0A6L9MV86"/>
<dbReference type="Proteomes" id="UP000478837">
    <property type="component" value="Unassembled WGS sequence"/>
</dbReference>
<organism evidence="2 3">
    <name type="scientific">Alteromonas hispanica</name>
    <dbReference type="NCBI Taxonomy" id="315421"/>
    <lineage>
        <taxon>Bacteria</taxon>
        <taxon>Pseudomonadati</taxon>
        <taxon>Pseudomonadota</taxon>
        <taxon>Gammaproteobacteria</taxon>
        <taxon>Alteromonadales</taxon>
        <taxon>Alteromonadaceae</taxon>
        <taxon>Alteromonas/Salinimonas group</taxon>
        <taxon>Alteromonas</taxon>
    </lineage>
</organism>
<dbReference type="PANTHER" id="PTHR30399:SF1">
    <property type="entry name" value="UTP PYROPHOSPHATASE"/>
    <property type="match status" value="1"/>
</dbReference>
<dbReference type="CDD" id="cd07344">
    <property type="entry name" value="M48_yhfN_like"/>
    <property type="match status" value="1"/>
</dbReference>
<comment type="caution">
    <text evidence="2">The sequence shown here is derived from an EMBL/GenBank/DDBJ whole genome shotgun (WGS) entry which is preliminary data.</text>
</comment>
<protein>
    <submittedName>
        <fullName evidence="2">DUF45 domain-containing protein</fullName>
    </submittedName>
</protein>
<sequence>MSSRLQYLSHYPERLQQQIQQMIDDNALGDWLRTRYPATHSVANDNDLREYVIGLKNQYMKKTQPLSKVIYDQKIHIVNHALGLHSYVSRVQGGKLKSKNELRVSSLFKNTPEPFLNMIVVHELAHLKEKEHNKAFYKLCQHMLPDYHQIEFDVRVYLTELELTGYVYNVPKEA</sequence>
<dbReference type="Gene3D" id="3.30.2010.10">
    <property type="entry name" value="Metalloproteases ('zincins'), catalytic domain"/>
    <property type="match status" value="1"/>
</dbReference>
<dbReference type="Pfam" id="PF01863">
    <property type="entry name" value="YgjP-like"/>
    <property type="match status" value="1"/>
</dbReference>
<accession>A0A6L9MV86</accession>
<proteinExistence type="predicted"/>
<evidence type="ECO:0000313" key="3">
    <source>
        <dbReference type="Proteomes" id="UP000478837"/>
    </source>
</evidence>
<dbReference type="InterPro" id="IPR002725">
    <property type="entry name" value="YgjP-like_metallopeptidase"/>
</dbReference>
<name>A0A6L9MV86_9ALTE</name>
<keyword evidence="3" id="KW-1185">Reference proteome</keyword>
<dbReference type="InterPro" id="IPR053136">
    <property type="entry name" value="UTP_pyrophosphatase-like"/>
</dbReference>
<reference evidence="2 3" key="1">
    <citation type="submission" date="2020-01" db="EMBL/GenBank/DDBJ databases">
        <title>Genomes of bacteria type strains.</title>
        <authorList>
            <person name="Chen J."/>
            <person name="Zhu S."/>
            <person name="Yang J."/>
        </authorList>
    </citation>
    <scope>NUCLEOTIDE SEQUENCE [LARGE SCALE GENOMIC DNA]</scope>
    <source>
        <strain evidence="2 3">LMG 22958</strain>
    </source>
</reference>
<dbReference type="EMBL" id="JAAAWP010000005">
    <property type="protein sequence ID" value="NDW21700.1"/>
    <property type="molecule type" value="Genomic_DNA"/>
</dbReference>
<evidence type="ECO:0000259" key="1">
    <source>
        <dbReference type="Pfam" id="PF01863"/>
    </source>
</evidence>
<gene>
    <name evidence="2" type="ORF">GTW09_09235</name>
</gene>
<dbReference type="PANTHER" id="PTHR30399">
    <property type="entry name" value="UNCHARACTERIZED PROTEIN YGJP"/>
    <property type="match status" value="1"/>
</dbReference>
<evidence type="ECO:0000313" key="2">
    <source>
        <dbReference type="EMBL" id="NDW21700.1"/>
    </source>
</evidence>